<evidence type="ECO:0000313" key="2">
    <source>
        <dbReference type="Proteomes" id="UP000664859"/>
    </source>
</evidence>
<gene>
    <name evidence="1" type="ORF">JKP88DRAFT_265666</name>
</gene>
<evidence type="ECO:0008006" key="3">
    <source>
        <dbReference type="Google" id="ProtNLM"/>
    </source>
</evidence>
<dbReference type="Proteomes" id="UP000664859">
    <property type="component" value="Unassembled WGS sequence"/>
</dbReference>
<dbReference type="EMBL" id="JAFCMP010000545">
    <property type="protein sequence ID" value="KAG5175810.1"/>
    <property type="molecule type" value="Genomic_DNA"/>
</dbReference>
<reference evidence="1" key="1">
    <citation type="submission" date="2021-02" db="EMBL/GenBank/DDBJ databases">
        <title>First Annotated Genome of the Yellow-green Alga Tribonema minus.</title>
        <authorList>
            <person name="Mahan K.M."/>
        </authorList>
    </citation>
    <scope>NUCLEOTIDE SEQUENCE</scope>
    <source>
        <strain evidence="1">UTEX B ZZ1240</strain>
    </source>
</reference>
<dbReference type="AlphaFoldDB" id="A0A836C7E5"/>
<comment type="caution">
    <text evidence="1">The sequence shown here is derived from an EMBL/GenBank/DDBJ whole genome shotgun (WGS) entry which is preliminary data.</text>
</comment>
<name>A0A836C7E5_9STRA</name>
<evidence type="ECO:0000313" key="1">
    <source>
        <dbReference type="EMBL" id="KAG5175810.1"/>
    </source>
</evidence>
<accession>A0A836C7E5</accession>
<keyword evidence="2" id="KW-1185">Reference proteome</keyword>
<organism evidence="1 2">
    <name type="scientific">Tribonema minus</name>
    <dbReference type="NCBI Taxonomy" id="303371"/>
    <lineage>
        <taxon>Eukaryota</taxon>
        <taxon>Sar</taxon>
        <taxon>Stramenopiles</taxon>
        <taxon>Ochrophyta</taxon>
        <taxon>PX clade</taxon>
        <taxon>Xanthophyceae</taxon>
        <taxon>Tribonematales</taxon>
        <taxon>Tribonemataceae</taxon>
        <taxon>Tribonema</taxon>
    </lineage>
</organism>
<protein>
    <recommendedName>
        <fullName evidence="3">Ankyrin repeat protein</fullName>
    </recommendedName>
</protein>
<sequence length="457" mass="49084">MEKTMEAAQLAVDEAYAYVCARVEAMMRQLAKGGPAAISSPGADAELHGLHAIATQLSALGGRFHGLEPILAGLAAARGCHAEPAAKKSKSCQAQSAAHTALGDRVILGHILQFTSNRSWLFIAGLSPHWRGAYMATCARHCGVARLFRTAWREALFSVDTFAAAADAGLLRKQHQHALRRQLGKWGTRVLLACASGAGFDVALEGSMLVSAAESGRPDWFIHLGRLLVTRGVLSRKNALLAAVTAARCGDGGGMLGWLASLGITEMPDWLVLGLATAAARHGHLHTLRWVVAHARDWGMPVPDDFFDNFAVMSCDMDEGVLFGCFEQLVGSDEFPEYYNLVDTAVRAGHLHIVQYIVGQQVATVSTESVTLAVEMGLVDVAIALQDDWDEHDAVELMTDVLANDRNCPVELFDNIRASSLPYWSAADNLSRLLTTVEAADNVPLAAWLRSLGATTH</sequence>
<proteinExistence type="predicted"/>